<dbReference type="GO" id="GO:0042407">
    <property type="term" value="P:cristae formation"/>
    <property type="evidence" value="ECO:0007669"/>
    <property type="project" value="InterPro"/>
</dbReference>
<dbReference type="InterPro" id="IPR033182">
    <property type="entry name" value="MIC26/MIC27_animal"/>
</dbReference>
<dbReference type="Proteomes" id="UP000278807">
    <property type="component" value="Unassembled WGS sequence"/>
</dbReference>
<keyword evidence="2" id="KW-1185">Reference proteome</keyword>
<reference evidence="3" key="1">
    <citation type="submission" date="2017-02" db="UniProtKB">
        <authorList>
            <consortium name="WormBaseParasite"/>
        </authorList>
    </citation>
    <scope>IDENTIFICATION</scope>
</reference>
<name>A0A0R3T0M0_RODNA</name>
<dbReference type="OrthoDB" id="5973346at2759"/>
<protein>
    <submittedName>
        <fullName evidence="3">MICOS complex subunit</fullName>
    </submittedName>
</protein>
<dbReference type="EMBL" id="UZAE01000090">
    <property type="protein sequence ID" value="VDN96228.1"/>
    <property type="molecule type" value="Genomic_DNA"/>
</dbReference>
<accession>A0A0R3T0M0</accession>
<dbReference type="AlphaFoldDB" id="A0A0R3T0M0"/>
<proteinExistence type="predicted"/>
<evidence type="ECO:0000313" key="1">
    <source>
        <dbReference type="EMBL" id="VDN96228.1"/>
    </source>
</evidence>
<organism evidence="3">
    <name type="scientific">Rodentolepis nana</name>
    <name type="common">Dwarf tapeworm</name>
    <name type="synonym">Hymenolepis nana</name>
    <dbReference type="NCBI Taxonomy" id="102285"/>
    <lineage>
        <taxon>Eukaryota</taxon>
        <taxon>Metazoa</taxon>
        <taxon>Spiralia</taxon>
        <taxon>Lophotrochozoa</taxon>
        <taxon>Platyhelminthes</taxon>
        <taxon>Cestoda</taxon>
        <taxon>Eucestoda</taxon>
        <taxon>Cyclophyllidea</taxon>
        <taxon>Hymenolepididae</taxon>
        <taxon>Rodentolepis</taxon>
    </lineage>
</organism>
<evidence type="ECO:0000313" key="3">
    <source>
        <dbReference type="WBParaSite" id="HNAJ_0000036801-mRNA-1"/>
    </source>
</evidence>
<gene>
    <name evidence="1" type="ORF">HNAJ_LOCUS369</name>
</gene>
<evidence type="ECO:0000313" key="2">
    <source>
        <dbReference type="Proteomes" id="UP000278807"/>
    </source>
</evidence>
<sequence>MKAGDLPIYGGLVDEKKEYVLVPKPDSKIRSYLYSIITPTRQSIVDWYGTAESNSQKSVKFVVEKSMSVYKHIEDDPVILARGGFITVCGLGGIVLGSKGGVLRQIAYGCLGAGGGTVMCYPNCSLKAINYAWDAGTGKLLESTEMVKRKFKE</sequence>
<dbReference type="GO" id="GO:0061617">
    <property type="term" value="C:MICOS complex"/>
    <property type="evidence" value="ECO:0007669"/>
    <property type="project" value="InterPro"/>
</dbReference>
<reference evidence="1 2" key="2">
    <citation type="submission" date="2018-11" db="EMBL/GenBank/DDBJ databases">
        <authorList>
            <consortium name="Pathogen Informatics"/>
        </authorList>
    </citation>
    <scope>NUCLEOTIDE SEQUENCE [LARGE SCALE GENOMIC DNA]</scope>
</reference>
<dbReference type="WBParaSite" id="HNAJ_0000036801-mRNA-1">
    <property type="protein sequence ID" value="HNAJ_0000036801-mRNA-1"/>
    <property type="gene ID" value="HNAJ_0000036801"/>
</dbReference>
<dbReference type="PANTHER" id="PTHR14564">
    <property type="entry name" value="MICOS COMPLEX SUBUNIT MIC26 / MIC27 FAMILY MEMBER"/>
    <property type="match status" value="1"/>
</dbReference>
<dbReference type="STRING" id="102285.A0A0R3T0M0"/>